<dbReference type="PANTHER" id="PTHR23257">
    <property type="entry name" value="SERINE-THREONINE PROTEIN KINASE"/>
    <property type="match status" value="1"/>
</dbReference>
<reference evidence="9 10" key="1">
    <citation type="journal article" date="2021" name="Nat. Plants">
        <title>The Taxus genome provides insights into paclitaxel biosynthesis.</title>
        <authorList>
            <person name="Xiong X."/>
            <person name="Gou J."/>
            <person name="Liao Q."/>
            <person name="Li Y."/>
            <person name="Zhou Q."/>
            <person name="Bi G."/>
            <person name="Li C."/>
            <person name="Du R."/>
            <person name="Wang X."/>
            <person name="Sun T."/>
            <person name="Guo L."/>
            <person name="Liang H."/>
            <person name="Lu P."/>
            <person name="Wu Y."/>
            <person name="Zhang Z."/>
            <person name="Ro D.K."/>
            <person name="Shang Y."/>
            <person name="Huang S."/>
            <person name="Yan J."/>
        </authorList>
    </citation>
    <scope>NUCLEOTIDE SEQUENCE [LARGE SCALE GENOMIC DNA]</scope>
    <source>
        <tissue evidence="9">Leaf</tissue>
    </source>
</reference>
<feature type="non-terminal residue" evidence="9">
    <location>
        <position position="1"/>
    </location>
</feature>
<keyword evidence="2" id="KW-0808">Transferase</keyword>
<dbReference type="InterPro" id="IPR001245">
    <property type="entry name" value="Ser-Thr/Tyr_kinase_cat_dom"/>
</dbReference>
<feature type="domain" description="Protein kinase" evidence="8">
    <location>
        <begin position="921"/>
        <end position="1187"/>
    </location>
</feature>
<evidence type="ECO:0000313" key="9">
    <source>
        <dbReference type="EMBL" id="KAH9327714.1"/>
    </source>
</evidence>
<dbReference type="Pfam" id="PF07714">
    <property type="entry name" value="PK_Tyr_Ser-Thr"/>
    <property type="match status" value="1"/>
</dbReference>
<dbReference type="EMBL" id="JAHRHJ020000002">
    <property type="protein sequence ID" value="KAH9327714.1"/>
    <property type="molecule type" value="Genomic_DNA"/>
</dbReference>
<feature type="compositionally biased region" description="Low complexity" evidence="7">
    <location>
        <begin position="47"/>
        <end position="61"/>
    </location>
</feature>
<dbReference type="OMA" id="MIADFWR"/>
<dbReference type="InterPro" id="IPR017441">
    <property type="entry name" value="Protein_kinase_ATP_BS"/>
</dbReference>
<evidence type="ECO:0000256" key="1">
    <source>
        <dbReference type="ARBA" id="ARBA00022527"/>
    </source>
</evidence>
<dbReference type="PROSITE" id="PS00107">
    <property type="entry name" value="PROTEIN_KINASE_ATP"/>
    <property type="match status" value="1"/>
</dbReference>
<keyword evidence="5 6" id="KW-0067">ATP-binding</keyword>
<feature type="compositionally biased region" description="Polar residues" evidence="7">
    <location>
        <begin position="418"/>
        <end position="431"/>
    </location>
</feature>
<dbReference type="GO" id="GO:0007165">
    <property type="term" value="P:signal transduction"/>
    <property type="evidence" value="ECO:0007669"/>
    <property type="project" value="TreeGrafter"/>
</dbReference>
<evidence type="ECO:0000256" key="5">
    <source>
        <dbReference type="ARBA" id="ARBA00022840"/>
    </source>
</evidence>
<evidence type="ECO:0000256" key="2">
    <source>
        <dbReference type="ARBA" id="ARBA00022679"/>
    </source>
</evidence>
<proteinExistence type="predicted"/>
<dbReference type="GO" id="GO:0005737">
    <property type="term" value="C:cytoplasm"/>
    <property type="evidence" value="ECO:0007669"/>
    <property type="project" value="TreeGrafter"/>
</dbReference>
<dbReference type="SMART" id="SM00220">
    <property type="entry name" value="S_TKc"/>
    <property type="match status" value="1"/>
</dbReference>
<name>A0AA38GQN4_TAXCH</name>
<evidence type="ECO:0000256" key="3">
    <source>
        <dbReference type="ARBA" id="ARBA00022741"/>
    </source>
</evidence>
<sequence>KQQAEFLVRNESCGSVNCVGPDNGSNPRRIVHTRLPNSPRQQDMIHSASPPLSPLRQPSSPFEESSDHYRQEYQPPWTLGSHLCMQDFMPSMAEAGCPFQEDSMPSEAVSSHHRYKHCMKVFPSNEGYYAGSPEFGSPRDVNRMDVANHWPEDNYKHPVPPADIVSHQVNIHQPHFSQQQPQLPQQQQQNMHLVHQAAVGYCPPDFFQNPDVASPRRKLAMQPVKYSRPFEPSEQHEAQHLLPEVYEGEKSWHVSYQSSSLSVTPDYEFANTKLQQVKSGSQTMGGSCRIGEGLGRNEMHHIPSAGELDRYSESQKHRQGVWAHDSKYENRLDYSSAQSSVQNHSSHLPCGRNVIQHHCQPSVTGENVGLIGQNISQIHGRFEGNCAFEYPYGRQFAYEARSSSMHLEHPSFNHEQHGSSMQEFQAHSPHSVTKEGLLTQTASTKVDHLPYSIDTVQTDIGYRNRVDKARAWVLQSTNYQRDEIRMPLVAEASGIHAAEEGITNDAGQSSYAQHDCRWLKPDAMYYNPPSADLYKHATCDQFEPSIHVPHNLKHVMIKNPLDSDLVVHLGSTDGESNCCYSSGEEKIQEFACVQKSAENIETLQRFCTSYEKSAFDVHNFPGAYISEDHLHNEIANISKYEGDVPKEFQQDSGSEITKEIQEVKPLTVSPHYQTHSQLGGLTEVVSDTFAHLESNVTISNCACSHTMTSSKVFLPDSLTLPSSLEVLSSALSSSGPPIYDQSPVGSTNFTGPKDLLSEAGRERQFNESEKPSLKTFGRGQLTEKMVSSVEVAKDESLEKETLENRLNDCLEADACRKSGNMKSLGQHPILSASATSSTTKVEGKEALMVSAGEDCTEVEQEGLTLGSNVKDGLPEEKPPEENTLTLEDFGNGSVNKANNNASDPEADDLAQGLQTIKNDDLEEIRELGSGTYGTVYYGKWKGSDVAIKRIKASCFTERPAEMIADFWREACILGQLHHPNVVAFYGVVRDGPDGTLATVTEYMVNGSLKQVLQRKDRTIDRRKRLIIARDAAFGMEYLHEKKIVHFDLKCDNLLVNMKDPHRPICKIGDLGLSKIKHRTLVSGGVRGTLPWMAPELLSEEKGMVTEKKMTEPRVQNVGGSSNGANNAKRPIGSARGSSLKPTFLPREEAILEEEARPMGRRNIATSYEEYMALPREILEAISLAEFIGVNKGRARHGGRSQTPQRDFQHVERKEEEKSFQIETVEQEEIKEQEQEKTKMQHAGKNSLTINDIFMVSNDCMWQQDDEIKSDLQEVLGAKRIRMLRLRDMPFIRRSHRILIRVCNLLEFRNQRQMFGSYYTMITILNLQKSELGLPLTAMNNIVLPFFECIPSWNDKGGRFQLNEGIKSDYDVSLLDLYILIFERELHDYNCFWESTIGVKGKPIMVMDTLSWVPSPISLEDMELQSKGKEEYRAADTLGLRVLGDK</sequence>
<dbReference type="Proteomes" id="UP000824469">
    <property type="component" value="Unassembled WGS sequence"/>
</dbReference>
<dbReference type="InterPro" id="IPR050167">
    <property type="entry name" value="Ser_Thr_protein_kinase"/>
</dbReference>
<feature type="region of interest" description="Disordered" evidence="7">
    <location>
        <begin position="1114"/>
        <end position="1139"/>
    </location>
</feature>
<evidence type="ECO:0000256" key="7">
    <source>
        <dbReference type="SAM" id="MobiDB-lite"/>
    </source>
</evidence>
<dbReference type="GO" id="GO:0004674">
    <property type="term" value="F:protein serine/threonine kinase activity"/>
    <property type="evidence" value="ECO:0007669"/>
    <property type="project" value="UniProtKB-KW"/>
</dbReference>
<dbReference type="InterPro" id="IPR008271">
    <property type="entry name" value="Ser/Thr_kinase_AS"/>
</dbReference>
<organism evidence="9 10">
    <name type="scientific">Taxus chinensis</name>
    <name type="common">Chinese yew</name>
    <name type="synonym">Taxus wallichiana var. chinensis</name>
    <dbReference type="NCBI Taxonomy" id="29808"/>
    <lineage>
        <taxon>Eukaryota</taxon>
        <taxon>Viridiplantae</taxon>
        <taxon>Streptophyta</taxon>
        <taxon>Embryophyta</taxon>
        <taxon>Tracheophyta</taxon>
        <taxon>Spermatophyta</taxon>
        <taxon>Pinopsida</taxon>
        <taxon>Pinidae</taxon>
        <taxon>Conifers II</taxon>
        <taxon>Cupressales</taxon>
        <taxon>Taxaceae</taxon>
        <taxon>Taxus</taxon>
    </lineage>
</organism>
<feature type="region of interest" description="Disordered" evidence="7">
    <location>
        <begin position="731"/>
        <end position="753"/>
    </location>
</feature>
<evidence type="ECO:0000256" key="6">
    <source>
        <dbReference type="PROSITE-ProRule" id="PRU10141"/>
    </source>
</evidence>
<feature type="compositionally biased region" description="Low complexity" evidence="7">
    <location>
        <begin position="1118"/>
        <end position="1127"/>
    </location>
</feature>
<feature type="region of interest" description="Disordered" evidence="7">
    <location>
        <begin position="18"/>
        <end position="70"/>
    </location>
</feature>
<keyword evidence="3 6" id="KW-0547">Nucleotide-binding</keyword>
<keyword evidence="4" id="KW-0418">Kinase</keyword>
<dbReference type="Gene3D" id="1.10.510.10">
    <property type="entry name" value="Transferase(Phosphotransferase) domain 1"/>
    <property type="match status" value="1"/>
</dbReference>
<evidence type="ECO:0000256" key="4">
    <source>
        <dbReference type="ARBA" id="ARBA00022777"/>
    </source>
</evidence>
<keyword evidence="1" id="KW-0723">Serine/threonine-protein kinase</keyword>
<dbReference type="PANTHER" id="PTHR23257:SF703">
    <property type="entry name" value="KINASE SUPERFAMILY WITH OCTICOSAPEPTIDE_PHOX_BEM1P DOMAIN-CONTAINING PROTEIN"/>
    <property type="match status" value="1"/>
</dbReference>
<gene>
    <name evidence="9" type="ORF">KI387_007892</name>
</gene>
<dbReference type="GO" id="GO:0005524">
    <property type="term" value="F:ATP binding"/>
    <property type="evidence" value="ECO:0007669"/>
    <property type="project" value="UniProtKB-UniRule"/>
</dbReference>
<dbReference type="PROSITE" id="PS50011">
    <property type="entry name" value="PROTEIN_KINASE_DOM"/>
    <property type="match status" value="1"/>
</dbReference>
<dbReference type="InterPro" id="IPR011009">
    <property type="entry name" value="Kinase-like_dom_sf"/>
</dbReference>
<comment type="caution">
    <text evidence="9">The sequence shown here is derived from an EMBL/GenBank/DDBJ whole genome shotgun (WGS) entry which is preliminary data.</text>
</comment>
<keyword evidence="10" id="KW-1185">Reference proteome</keyword>
<evidence type="ECO:0000259" key="8">
    <source>
        <dbReference type="PROSITE" id="PS50011"/>
    </source>
</evidence>
<feature type="region of interest" description="Disordered" evidence="7">
    <location>
        <begin position="409"/>
        <end position="432"/>
    </location>
</feature>
<feature type="binding site" evidence="6">
    <location>
        <position position="948"/>
    </location>
    <ligand>
        <name>ATP</name>
        <dbReference type="ChEBI" id="CHEBI:30616"/>
    </ligand>
</feature>
<evidence type="ECO:0000313" key="10">
    <source>
        <dbReference type="Proteomes" id="UP000824469"/>
    </source>
</evidence>
<protein>
    <recommendedName>
        <fullName evidence="8">Protein kinase domain-containing protein</fullName>
    </recommendedName>
</protein>
<dbReference type="PROSITE" id="PS00108">
    <property type="entry name" value="PROTEIN_KINASE_ST"/>
    <property type="match status" value="1"/>
</dbReference>
<accession>A0AA38GQN4</accession>
<dbReference type="InterPro" id="IPR000719">
    <property type="entry name" value="Prot_kinase_dom"/>
</dbReference>
<dbReference type="SUPFAM" id="SSF56112">
    <property type="entry name" value="Protein kinase-like (PK-like)"/>
    <property type="match status" value="1"/>
</dbReference>